<evidence type="ECO:0000259" key="4">
    <source>
        <dbReference type="PROSITE" id="PS50893"/>
    </source>
</evidence>
<dbReference type="PANTHER" id="PTHR42781">
    <property type="entry name" value="SPERMIDINE/PUTRESCINE IMPORT ATP-BINDING PROTEIN POTA"/>
    <property type="match status" value="1"/>
</dbReference>
<dbReference type="Pfam" id="PF00005">
    <property type="entry name" value="ABC_tran"/>
    <property type="match status" value="1"/>
</dbReference>
<dbReference type="InterPro" id="IPR003593">
    <property type="entry name" value="AAA+_ATPase"/>
</dbReference>
<dbReference type="InterPro" id="IPR017871">
    <property type="entry name" value="ABC_transporter-like_CS"/>
</dbReference>
<organism evidence="5 6">
    <name type="scientific">Spirosoma foliorum</name>
    <dbReference type="NCBI Taxonomy" id="2710596"/>
    <lineage>
        <taxon>Bacteria</taxon>
        <taxon>Pseudomonadati</taxon>
        <taxon>Bacteroidota</taxon>
        <taxon>Cytophagia</taxon>
        <taxon>Cytophagales</taxon>
        <taxon>Cytophagaceae</taxon>
        <taxon>Spirosoma</taxon>
    </lineage>
</organism>
<dbReference type="InterPro" id="IPR027417">
    <property type="entry name" value="P-loop_NTPase"/>
</dbReference>
<dbReference type="SMART" id="SM00382">
    <property type="entry name" value="AAA"/>
    <property type="match status" value="1"/>
</dbReference>
<evidence type="ECO:0000313" key="5">
    <source>
        <dbReference type="EMBL" id="QMW05542.1"/>
    </source>
</evidence>
<dbReference type="RefSeq" id="WP_182462924.1">
    <property type="nucleotide sequence ID" value="NZ_CP059732.1"/>
</dbReference>
<keyword evidence="6" id="KW-1185">Reference proteome</keyword>
<proteinExistence type="predicted"/>
<dbReference type="Proteomes" id="UP000515369">
    <property type="component" value="Chromosome"/>
</dbReference>
<feature type="domain" description="ABC transporter" evidence="4">
    <location>
        <begin position="2"/>
        <end position="233"/>
    </location>
</feature>
<dbReference type="KEGG" id="sfol:H3H32_11955"/>
<protein>
    <submittedName>
        <fullName evidence="5">ATP-binding cassette domain-containing protein</fullName>
    </submittedName>
</protein>
<name>A0A7G5H350_9BACT</name>
<reference evidence="5 6" key="1">
    <citation type="submission" date="2020-07" db="EMBL/GenBank/DDBJ databases">
        <title>Spirosoma foliorum sp. nov., isolated from the leaves on the Nejang mountain Korea, Republic of.</title>
        <authorList>
            <person name="Ho H."/>
            <person name="Lee Y.-J."/>
            <person name="Nurcahyanto D.-A."/>
            <person name="Kim S.-G."/>
        </authorList>
    </citation>
    <scope>NUCLEOTIDE SEQUENCE [LARGE SCALE GENOMIC DNA]</scope>
    <source>
        <strain evidence="5 6">PL0136</strain>
    </source>
</reference>
<dbReference type="PROSITE" id="PS00211">
    <property type="entry name" value="ABC_TRANSPORTER_1"/>
    <property type="match status" value="1"/>
</dbReference>
<dbReference type="GO" id="GO:0016887">
    <property type="term" value="F:ATP hydrolysis activity"/>
    <property type="evidence" value="ECO:0007669"/>
    <property type="project" value="InterPro"/>
</dbReference>
<dbReference type="Gene3D" id="3.40.50.300">
    <property type="entry name" value="P-loop containing nucleotide triphosphate hydrolases"/>
    <property type="match status" value="1"/>
</dbReference>
<evidence type="ECO:0000256" key="2">
    <source>
        <dbReference type="ARBA" id="ARBA00022741"/>
    </source>
</evidence>
<evidence type="ECO:0000256" key="1">
    <source>
        <dbReference type="ARBA" id="ARBA00022448"/>
    </source>
</evidence>
<dbReference type="SUPFAM" id="SSF52540">
    <property type="entry name" value="P-loop containing nucleoside triphosphate hydrolases"/>
    <property type="match status" value="1"/>
</dbReference>
<accession>A0A7G5H350</accession>
<keyword evidence="3 5" id="KW-0067">ATP-binding</keyword>
<sequence>MIHIDVVMPRLFVEGASDLHVQLEIASGTLTAIVGPSGSGKTTLLRLLAGLENPKQGRIVFGDEVWLDKKQGINWKPQQRSIGYVFQDTALFPNMTVRENMQYAAPAGQQTLLYELIEATGLNALVNQKPERLSGGQRQRVALARALVRRPQLLLLDEPFAALDAEASQTLRQVLLTLHQTWGTTTLLVSHHEVDVRTLADRVVRLVQGRIQLDEFMANRIADKSELEEILHIVYDDVRQQWVVETATTQIQSSNPNWANRRVGDLIRIGGE</sequence>
<dbReference type="InterPro" id="IPR003439">
    <property type="entry name" value="ABC_transporter-like_ATP-bd"/>
</dbReference>
<dbReference type="GO" id="GO:0005524">
    <property type="term" value="F:ATP binding"/>
    <property type="evidence" value="ECO:0007669"/>
    <property type="project" value="UniProtKB-KW"/>
</dbReference>
<keyword evidence="1" id="KW-0813">Transport</keyword>
<evidence type="ECO:0000256" key="3">
    <source>
        <dbReference type="ARBA" id="ARBA00022840"/>
    </source>
</evidence>
<gene>
    <name evidence="5" type="ORF">H3H32_11955</name>
</gene>
<dbReference type="PROSITE" id="PS50893">
    <property type="entry name" value="ABC_TRANSPORTER_2"/>
    <property type="match status" value="1"/>
</dbReference>
<dbReference type="AlphaFoldDB" id="A0A7G5H350"/>
<dbReference type="InterPro" id="IPR050093">
    <property type="entry name" value="ABC_SmlMolc_Importer"/>
</dbReference>
<evidence type="ECO:0000313" key="6">
    <source>
        <dbReference type="Proteomes" id="UP000515369"/>
    </source>
</evidence>
<keyword evidence="2" id="KW-0547">Nucleotide-binding</keyword>
<dbReference type="EMBL" id="CP059732">
    <property type="protein sequence ID" value="QMW05542.1"/>
    <property type="molecule type" value="Genomic_DNA"/>
</dbReference>
<dbReference type="PANTHER" id="PTHR42781:SF4">
    <property type="entry name" value="SPERMIDINE_PUTRESCINE IMPORT ATP-BINDING PROTEIN POTA"/>
    <property type="match status" value="1"/>
</dbReference>